<organism evidence="1 2">
    <name type="scientific">Cymbomonas tetramitiformis</name>
    <dbReference type="NCBI Taxonomy" id="36881"/>
    <lineage>
        <taxon>Eukaryota</taxon>
        <taxon>Viridiplantae</taxon>
        <taxon>Chlorophyta</taxon>
        <taxon>Pyramimonadophyceae</taxon>
        <taxon>Pyramimonadales</taxon>
        <taxon>Pyramimonadaceae</taxon>
        <taxon>Cymbomonas</taxon>
    </lineage>
</organism>
<gene>
    <name evidence="1" type="ORF">CYMTET_40007</name>
</gene>
<comment type="caution">
    <text evidence="1">The sequence shown here is derived from an EMBL/GenBank/DDBJ whole genome shotgun (WGS) entry which is preliminary data.</text>
</comment>
<proteinExistence type="predicted"/>
<evidence type="ECO:0000313" key="2">
    <source>
        <dbReference type="Proteomes" id="UP001190700"/>
    </source>
</evidence>
<evidence type="ECO:0000313" key="1">
    <source>
        <dbReference type="EMBL" id="KAK3250624.1"/>
    </source>
</evidence>
<name>A0AAE0CAB9_9CHLO</name>
<dbReference type="AlphaFoldDB" id="A0AAE0CAB9"/>
<keyword evidence="2" id="KW-1185">Reference proteome</keyword>
<reference evidence="1 2" key="1">
    <citation type="journal article" date="2015" name="Genome Biol. Evol.">
        <title>Comparative Genomics of a Bacterivorous Green Alga Reveals Evolutionary Causalities and Consequences of Phago-Mixotrophic Mode of Nutrition.</title>
        <authorList>
            <person name="Burns J.A."/>
            <person name="Paasch A."/>
            <person name="Narechania A."/>
            <person name="Kim E."/>
        </authorList>
    </citation>
    <scope>NUCLEOTIDE SEQUENCE [LARGE SCALE GENOMIC DNA]</scope>
    <source>
        <strain evidence="1 2">PLY_AMNH</strain>
    </source>
</reference>
<accession>A0AAE0CAB9</accession>
<dbReference type="Proteomes" id="UP001190700">
    <property type="component" value="Unassembled WGS sequence"/>
</dbReference>
<protein>
    <submittedName>
        <fullName evidence="1">Uncharacterized protein</fullName>
    </submittedName>
</protein>
<sequence>MPFKKFADSEPPFEESFMDKMTVSLGFNDNTEVSMHSFVPDNSSIPSANDFSVDMIDLESDSETDIGDGDGRDTV</sequence>
<dbReference type="EMBL" id="LGRX02026597">
    <property type="protein sequence ID" value="KAK3250624.1"/>
    <property type="molecule type" value="Genomic_DNA"/>
</dbReference>